<reference evidence="2" key="1">
    <citation type="submission" date="2020-05" db="EMBL/GenBank/DDBJ databases">
        <title>WGS assembly of Panicum virgatum.</title>
        <authorList>
            <person name="Lovell J.T."/>
            <person name="Jenkins J."/>
            <person name="Shu S."/>
            <person name="Juenger T.E."/>
            <person name="Schmutz J."/>
        </authorList>
    </citation>
    <scope>NUCLEOTIDE SEQUENCE</scope>
    <source>
        <strain evidence="2">AP13</strain>
    </source>
</reference>
<evidence type="ECO:0000313" key="3">
    <source>
        <dbReference type="Proteomes" id="UP000823388"/>
    </source>
</evidence>
<gene>
    <name evidence="2" type="ORF">PVAP13_3KG109827</name>
</gene>
<dbReference type="AlphaFoldDB" id="A0A8T0UTS0"/>
<keyword evidence="3" id="KW-1185">Reference proteome</keyword>
<name>A0A8T0UTS0_PANVG</name>
<keyword evidence="1" id="KW-0812">Transmembrane</keyword>
<comment type="caution">
    <text evidence="2">The sequence shown here is derived from an EMBL/GenBank/DDBJ whole genome shotgun (WGS) entry which is preliminary data.</text>
</comment>
<evidence type="ECO:0000256" key="1">
    <source>
        <dbReference type="SAM" id="Phobius"/>
    </source>
</evidence>
<keyword evidence="1" id="KW-1133">Transmembrane helix</keyword>
<dbReference type="Proteomes" id="UP000823388">
    <property type="component" value="Chromosome 3K"/>
</dbReference>
<organism evidence="2 3">
    <name type="scientific">Panicum virgatum</name>
    <name type="common">Blackwell switchgrass</name>
    <dbReference type="NCBI Taxonomy" id="38727"/>
    <lineage>
        <taxon>Eukaryota</taxon>
        <taxon>Viridiplantae</taxon>
        <taxon>Streptophyta</taxon>
        <taxon>Embryophyta</taxon>
        <taxon>Tracheophyta</taxon>
        <taxon>Spermatophyta</taxon>
        <taxon>Magnoliopsida</taxon>
        <taxon>Liliopsida</taxon>
        <taxon>Poales</taxon>
        <taxon>Poaceae</taxon>
        <taxon>PACMAD clade</taxon>
        <taxon>Panicoideae</taxon>
        <taxon>Panicodae</taxon>
        <taxon>Paniceae</taxon>
        <taxon>Panicinae</taxon>
        <taxon>Panicum</taxon>
        <taxon>Panicum sect. Hiantes</taxon>
    </lineage>
</organism>
<dbReference type="EMBL" id="CM029041">
    <property type="protein sequence ID" value="KAG2624173.1"/>
    <property type="molecule type" value="Genomic_DNA"/>
</dbReference>
<evidence type="ECO:0000313" key="2">
    <source>
        <dbReference type="EMBL" id="KAG2624173.1"/>
    </source>
</evidence>
<feature type="transmembrane region" description="Helical" evidence="1">
    <location>
        <begin position="200"/>
        <end position="219"/>
    </location>
</feature>
<accession>A0A8T0UTS0</accession>
<keyword evidence="1" id="KW-0472">Membrane</keyword>
<sequence length="221" mass="24287">MVIRSSSVPRSRYVSIKLRLCPRVSSILLLTSLLETGFSPCSGDLGGRSGGLPPRSASSVLGSAEFVSIPSTEVRPLASYIRQHSGNCNSSNNTSRSFDFGFHRFAQGVSRPPWVRLKIQEDFAGDLQPHLRSGEGGNYCSLHHPSSPLFQRPFSPGSKRLWRRWSPSTTATSVVSLMKLVSLPSRHVAMALLRLRHVRACVSFCVVIFTLLKGFVVMFPA</sequence>
<proteinExistence type="predicted"/>
<protein>
    <submittedName>
        <fullName evidence="2">Uncharacterized protein</fullName>
    </submittedName>
</protein>